<dbReference type="RefSeq" id="WP_049978521.1">
    <property type="nucleotide sequence ID" value="NZ_JHDU01000036.1"/>
</dbReference>
<accession>A0ABR4S964</accession>
<name>A0ABR4S964_9ACTN</name>
<keyword evidence="2" id="KW-1185">Reference proteome</keyword>
<protein>
    <submittedName>
        <fullName evidence="1">Transcriptional regulator</fullName>
    </submittedName>
</protein>
<dbReference type="EMBL" id="JHDU01000036">
    <property type="protein sequence ID" value="KDR60949.1"/>
    <property type="molecule type" value="Genomic_DNA"/>
</dbReference>
<gene>
    <name evidence="1" type="ORF">DC60_02905</name>
</gene>
<reference evidence="1 2" key="1">
    <citation type="submission" date="2014-03" db="EMBL/GenBank/DDBJ databases">
        <title>Genome Sequence of Streptomyces wadayamensis A23 strain, an endophytic actinobacteria from Citrus reticulata.</title>
        <authorList>
            <person name="de Oliveira L.G."/>
            <person name="Tormet G.D."/>
            <person name="Marcon J."/>
            <person name="Samborsky M."/>
            <person name="Araujo W.L."/>
            <person name="de Azevedo J.L."/>
        </authorList>
    </citation>
    <scope>NUCLEOTIDE SEQUENCE [LARGE SCALE GENOMIC DNA]</scope>
    <source>
        <strain evidence="1 2">A23</strain>
    </source>
</reference>
<dbReference type="Proteomes" id="UP000027443">
    <property type="component" value="Unassembled WGS sequence"/>
</dbReference>
<comment type="caution">
    <text evidence="1">The sequence shown here is derived from an EMBL/GenBank/DDBJ whole genome shotgun (WGS) entry which is preliminary data.</text>
</comment>
<evidence type="ECO:0000313" key="1">
    <source>
        <dbReference type="EMBL" id="KDR60949.1"/>
    </source>
</evidence>
<sequence>MSPEQLASQLAPLLPGAAVVQVRLKDPRTLWPHMDLTAMSDQGQSLRVPRTRALMIARWLIRSFPQAGWASGVAFDLRTAQLRGLEA</sequence>
<proteinExistence type="predicted"/>
<organism evidence="1 2">
    <name type="scientific">Streptomyces wadayamensis</name>
    <dbReference type="NCBI Taxonomy" id="141454"/>
    <lineage>
        <taxon>Bacteria</taxon>
        <taxon>Bacillati</taxon>
        <taxon>Actinomycetota</taxon>
        <taxon>Actinomycetes</taxon>
        <taxon>Kitasatosporales</taxon>
        <taxon>Streptomycetaceae</taxon>
        <taxon>Streptomyces</taxon>
    </lineage>
</organism>
<evidence type="ECO:0000313" key="2">
    <source>
        <dbReference type="Proteomes" id="UP000027443"/>
    </source>
</evidence>